<evidence type="ECO:0000313" key="3">
    <source>
        <dbReference type="Proteomes" id="UP000278085"/>
    </source>
</evidence>
<organism evidence="2 3">
    <name type="scientific">Massilia atriviolacea</name>
    <dbReference type="NCBI Taxonomy" id="2495579"/>
    <lineage>
        <taxon>Bacteria</taxon>
        <taxon>Pseudomonadati</taxon>
        <taxon>Pseudomonadota</taxon>
        <taxon>Betaproteobacteria</taxon>
        <taxon>Burkholderiales</taxon>
        <taxon>Oxalobacteraceae</taxon>
        <taxon>Telluria group</taxon>
        <taxon>Massilia</taxon>
    </lineage>
</organism>
<accession>A0A430HP19</accession>
<dbReference type="AlphaFoldDB" id="A0A430HP19"/>
<protein>
    <submittedName>
        <fullName evidence="2">RES domain-containing protein</fullName>
    </submittedName>
</protein>
<sequence length="206" mass="23105">MTKTPFCPKPPRDFSKRAVPVHERNLAASSLRRIHRSMYSPIFFNRRSTSATVFRFDVPNDEFGVLYAAPTFSACMFETVIRHVFAGGNLPLIIGQAELACRSISSLGSGSARRLRLADFTQSLVPMGGENIVMAINEYMVPNQWSLAVHSHPEKFDGIYFRSRYSNEPCVALFDRVDVIARSAAIPILKCSELDAFLDKYHIGLL</sequence>
<evidence type="ECO:0000259" key="1">
    <source>
        <dbReference type="Pfam" id="PF08808"/>
    </source>
</evidence>
<comment type="caution">
    <text evidence="2">The sequence shown here is derived from an EMBL/GenBank/DDBJ whole genome shotgun (WGS) entry which is preliminary data.</text>
</comment>
<dbReference type="EMBL" id="RXLQ01000004">
    <property type="protein sequence ID" value="RSZ59288.1"/>
    <property type="molecule type" value="Genomic_DNA"/>
</dbReference>
<feature type="domain" description="RES" evidence="1">
    <location>
        <begin position="31"/>
        <end position="183"/>
    </location>
</feature>
<dbReference type="Proteomes" id="UP000278085">
    <property type="component" value="Unassembled WGS sequence"/>
</dbReference>
<dbReference type="Pfam" id="PF08808">
    <property type="entry name" value="RES"/>
    <property type="match status" value="1"/>
</dbReference>
<proteinExistence type="predicted"/>
<dbReference type="InterPro" id="IPR014914">
    <property type="entry name" value="RES_dom"/>
</dbReference>
<name>A0A430HP19_9BURK</name>
<dbReference type="OrthoDB" id="7257056at2"/>
<keyword evidence="3" id="KW-1185">Reference proteome</keyword>
<dbReference type="RefSeq" id="WP_126073659.1">
    <property type="nucleotide sequence ID" value="NZ_CP051166.1"/>
</dbReference>
<gene>
    <name evidence="2" type="ORF">EJB06_08895</name>
</gene>
<evidence type="ECO:0000313" key="2">
    <source>
        <dbReference type="EMBL" id="RSZ59288.1"/>
    </source>
</evidence>
<reference evidence="2 3" key="1">
    <citation type="submission" date="2018-12" db="EMBL/GenBank/DDBJ databases">
        <authorList>
            <person name="Yang E."/>
        </authorList>
    </citation>
    <scope>NUCLEOTIDE SEQUENCE [LARGE SCALE GENOMIC DNA]</scope>
    <source>
        <strain evidence="2 3">SOD</strain>
    </source>
</reference>